<gene>
    <name evidence="2" type="primary">rcsC_5</name>
    <name evidence="2" type="ORF">CRYO30217_02537</name>
</gene>
<dbReference type="InterPro" id="IPR011006">
    <property type="entry name" value="CheY-like_superfamily"/>
</dbReference>
<evidence type="ECO:0000313" key="3">
    <source>
        <dbReference type="Proteomes" id="UP000683507"/>
    </source>
</evidence>
<dbReference type="Gene3D" id="3.40.50.2300">
    <property type="match status" value="1"/>
</dbReference>
<dbReference type="PANTHER" id="PTHR44520:SF2">
    <property type="entry name" value="RESPONSE REGULATOR RCP1"/>
    <property type="match status" value="1"/>
</dbReference>
<dbReference type="InterPro" id="IPR052893">
    <property type="entry name" value="TCS_response_regulator"/>
</dbReference>
<dbReference type="SMART" id="SM00448">
    <property type="entry name" value="REC"/>
    <property type="match status" value="1"/>
</dbReference>
<keyword evidence="2" id="KW-0808">Transferase</keyword>
<evidence type="ECO:0000313" key="2">
    <source>
        <dbReference type="EMBL" id="CAG5084677.1"/>
    </source>
</evidence>
<dbReference type="GO" id="GO:0000160">
    <property type="term" value="P:phosphorelay signal transduction system"/>
    <property type="evidence" value="ECO:0007669"/>
    <property type="project" value="InterPro"/>
</dbReference>
<dbReference type="EC" id="2.7.13.3" evidence="2"/>
<dbReference type="KEGG" id="ptan:CRYO30217_02537"/>
<dbReference type="EMBL" id="OU015584">
    <property type="protein sequence ID" value="CAG5084677.1"/>
    <property type="molecule type" value="Genomic_DNA"/>
</dbReference>
<dbReference type="Proteomes" id="UP000683507">
    <property type="component" value="Chromosome"/>
</dbReference>
<dbReference type="PANTHER" id="PTHR44520">
    <property type="entry name" value="RESPONSE REGULATOR RCP1-RELATED"/>
    <property type="match status" value="1"/>
</dbReference>
<dbReference type="RefSeq" id="WP_258542758.1">
    <property type="nucleotide sequence ID" value="NZ_OU015584.1"/>
</dbReference>
<dbReference type="AlphaFoldDB" id="A0A916JP36"/>
<evidence type="ECO:0000259" key="1">
    <source>
        <dbReference type="SMART" id="SM00448"/>
    </source>
</evidence>
<dbReference type="SUPFAM" id="SSF52172">
    <property type="entry name" value="CheY-like"/>
    <property type="match status" value="1"/>
</dbReference>
<dbReference type="InterPro" id="IPR001789">
    <property type="entry name" value="Sig_transdc_resp-reg_receiver"/>
</dbReference>
<keyword evidence="3" id="KW-1185">Reference proteome</keyword>
<accession>A0A916JP36</accession>
<reference evidence="2" key="1">
    <citation type="submission" date="2021-04" db="EMBL/GenBank/DDBJ databases">
        <authorList>
            <person name="Rodrigo-Torres L."/>
            <person name="Arahal R. D."/>
            <person name="Lucena T."/>
        </authorList>
    </citation>
    <scope>NUCLEOTIDE SEQUENCE</scope>
    <source>
        <strain evidence="2">AS29M-1</strain>
    </source>
</reference>
<proteinExistence type="predicted"/>
<dbReference type="GO" id="GO:0004673">
    <property type="term" value="F:protein histidine kinase activity"/>
    <property type="evidence" value="ECO:0007669"/>
    <property type="project" value="UniProtKB-EC"/>
</dbReference>
<keyword evidence="2" id="KW-0418">Kinase</keyword>
<organism evidence="2 3">
    <name type="scientific">Parvicella tangerina</name>
    <dbReference type="NCBI Taxonomy" id="2829795"/>
    <lineage>
        <taxon>Bacteria</taxon>
        <taxon>Pseudomonadati</taxon>
        <taxon>Bacteroidota</taxon>
        <taxon>Flavobacteriia</taxon>
        <taxon>Flavobacteriales</taxon>
        <taxon>Parvicellaceae</taxon>
        <taxon>Parvicella</taxon>
    </lineage>
</organism>
<feature type="domain" description="Response regulatory" evidence="1">
    <location>
        <begin position="5"/>
        <end position="125"/>
    </location>
</feature>
<dbReference type="Pfam" id="PF00072">
    <property type="entry name" value="Response_reg"/>
    <property type="match status" value="1"/>
</dbReference>
<sequence length="128" mass="14817">MQSLNRIMLVDDDSDTNYFNQYILDEEGIADNIVVFQHAIKALDYLKEGNEKVDLILLDINMPVMNGWEFLQEYEQLDDQLKATIVVVMLTSSVNYEDKKRADQLKSIDKFVNKPLTPELVTEILALF</sequence>
<name>A0A916JP36_9FLAO</name>
<protein>
    <submittedName>
        <fullName evidence="2">Sensor histidine kinase RcsC</fullName>
        <ecNumber evidence="2">2.7.13.3</ecNumber>
    </submittedName>
</protein>